<organism evidence="2 3">
    <name type="scientific">Nocardioides oleivorans</name>
    <dbReference type="NCBI Taxonomy" id="273676"/>
    <lineage>
        <taxon>Bacteria</taxon>
        <taxon>Bacillati</taxon>
        <taxon>Actinomycetota</taxon>
        <taxon>Actinomycetes</taxon>
        <taxon>Propionibacteriales</taxon>
        <taxon>Nocardioidaceae</taxon>
        <taxon>Nocardioides</taxon>
    </lineage>
</organism>
<proteinExistence type="predicted"/>
<feature type="transmembrane region" description="Helical" evidence="1">
    <location>
        <begin position="32"/>
        <end position="55"/>
    </location>
</feature>
<protein>
    <recommendedName>
        <fullName evidence="4">DUF2214 domain-containing protein</fullName>
    </recommendedName>
</protein>
<evidence type="ECO:0000313" key="2">
    <source>
        <dbReference type="EMBL" id="RYB93709.1"/>
    </source>
</evidence>
<evidence type="ECO:0000256" key="1">
    <source>
        <dbReference type="SAM" id="Phobius"/>
    </source>
</evidence>
<keyword evidence="1" id="KW-1133">Transmembrane helix</keyword>
<evidence type="ECO:0008006" key="4">
    <source>
        <dbReference type="Google" id="ProtNLM"/>
    </source>
</evidence>
<dbReference type="RefSeq" id="WP_129399067.1">
    <property type="nucleotide sequence ID" value="NZ_SDWT01000001.1"/>
</dbReference>
<dbReference type="AlphaFoldDB" id="A0A4Q2S0C3"/>
<dbReference type="Proteomes" id="UP000294071">
    <property type="component" value="Unassembled WGS sequence"/>
</dbReference>
<dbReference type="OrthoDB" id="3536934at2"/>
<name>A0A4Q2S0C3_9ACTN</name>
<keyword evidence="1" id="KW-0812">Transmembrane</keyword>
<keyword evidence="3" id="KW-1185">Reference proteome</keyword>
<comment type="caution">
    <text evidence="2">The sequence shown here is derived from an EMBL/GenBank/DDBJ whole genome shotgun (WGS) entry which is preliminary data.</text>
</comment>
<keyword evidence="1" id="KW-0472">Membrane</keyword>
<sequence>MSVADIYSWLEDNVVAEAVRGTPYLYPTLETIHIIGIALLAGPAAAFDLRLLGFGRRLLSVTVAADYLLPLARIGFAVAAVTGIAMFLPGANLIADRASAPWKLGLLIIAGLNIALFHRRMYRNVAGWDLDRPPPGTARLAAVVSLASWSGVTLAGRLLAYT</sequence>
<feature type="transmembrane region" description="Helical" evidence="1">
    <location>
        <begin position="67"/>
        <end position="88"/>
    </location>
</feature>
<reference evidence="2 3" key="1">
    <citation type="submission" date="2019-01" db="EMBL/GenBank/DDBJ databases">
        <title>Novel species of Nocardioides.</title>
        <authorList>
            <person name="Liu Q."/>
            <person name="Xin Y.-H."/>
        </authorList>
    </citation>
    <scope>NUCLEOTIDE SEQUENCE [LARGE SCALE GENOMIC DNA]</scope>
    <source>
        <strain evidence="2 3">CGMCC 4.6882</strain>
    </source>
</reference>
<gene>
    <name evidence="2" type="ORF">EUA93_04660</name>
</gene>
<accession>A0A4Q2S0C3</accession>
<dbReference type="EMBL" id="SDWT01000001">
    <property type="protein sequence ID" value="RYB93709.1"/>
    <property type="molecule type" value="Genomic_DNA"/>
</dbReference>
<evidence type="ECO:0000313" key="3">
    <source>
        <dbReference type="Proteomes" id="UP000294071"/>
    </source>
</evidence>
<feature type="transmembrane region" description="Helical" evidence="1">
    <location>
        <begin position="100"/>
        <end position="117"/>
    </location>
</feature>